<keyword evidence="2" id="KW-1185">Reference proteome</keyword>
<organism evidence="1 2">
    <name type="scientific">Mesorhizobium marinum</name>
    <dbReference type="NCBI Taxonomy" id="3228790"/>
    <lineage>
        <taxon>Bacteria</taxon>
        <taxon>Pseudomonadati</taxon>
        <taxon>Pseudomonadota</taxon>
        <taxon>Alphaproteobacteria</taxon>
        <taxon>Hyphomicrobiales</taxon>
        <taxon>Phyllobacteriaceae</taxon>
        <taxon>Mesorhizobium</taxon>
    </lineage>
</organism>
<sequence>MAETVLVTDHETIRDWAAARSGYPAVVDISPAGGTQPMLRLVFGQAAYQDQDRAERPINAGGFELVEWDEWFKLFEEYQLALIVGKDVPGRRDNFHEIVRRPD</sequence>
<dbReference type="Proteomes" id="UP001556196">
    <property type="component" value="Unassembled WGS sequence"/>
</dbReference>
<evidence type="ECO:0000313" key="2">
    <source>
        <dbReference type="Proteomes" id="UP001556196"/>
    </source>
</evidence>
<gene>
    <name evidence="1" type="ORF">ABUE31_07500</name>
</gene>
<reference evidence="1 2" key="1">
    <citation type="submission" date="2024-06" db="EMBL/GenBank/DDBJ databases">
        <authorList>
            <person name="Tuo L."/>
        </authorList>
    </citation>
    <scope>NUCLEOTIDE SEQUENCE [LARGE SCALE GENOMIC DNA]</scope>
    <source>
        <strain evidence="1 2">ZMM04-5</strain>
    </source>
</reference>
<proteinExistence type="predicted"/>
<accession>A0ABV3QZV1</accession>
<name>A0ABV3QZV1_9HYPH</name>
<protein>
    <recommendedName>
        <fullName evidence="3">DUF1330 domain-containing protein</fullName>
    </recommendedName>
</protein>
<comment type="caution">
    <text evidence="1">The sequence shown here is derived from an EMBL/GenBank/DDBJ whole genome shotgun (WGS) entry which is preliminary data.</text>
</comment>
<evidence type="ECO:0008006" key="3">
    <source>
        <dbReference type="Google" id="ProtNLM"/>
    </source>
</evidence>
<evidence type="ECO:0000313" key="1">
    <source>
        <dbReference type="EMBL" id="MEW9805822.1"/>
    </source>
</evidence>
<dbReference type="EMBL" id="JBFOCI010000002">
    <property type="protein sequence ID" value="MEW9805822.1"/>
    <property type="molecule type" value="Genomic_DNA"/>
</dbReference>
<dbReference type="RefSeq" id="WP_367722906.1">
    <property type="nucleotide sequence ID" value="NZ_JBFOCH010000002.1"/>
</dbReference>